<sequence>MYETTSQSLTPSTLIAKLLQQLDERYVFPDVAQEIAHVLRHHLEAGSYDGISDGKHLAALITEHLYTVAHDKHLRLFYNPAGVSPQVDEDDHYTEEMIEALRRRRTSNYGLQKVEILEGNIGYFQLNAFIHPRIAGESMQAAMTFLTYTDALIIDLRNNTGGESLMVQFLCSYFFDILHEPPTQLTGCFDRRTNQLYQAWTLPYVPGQLYLAKPVYLLTSQRTFSGGEDFAYTLQQLKRACVIGERTGGGAHMGHRYPITEHFEAFIPDLRSVNPISGTNWEGTGVQPDIPVEAEKAFDVAYQQAQAALNR</sequence>
<proteinExistence type="predicted"/>
<dbReference type="AlphaFoldDB" id="A0A326U4R0"/>
<reference evidence="2 3" key="1">
    <citation type="submission" date="2018-06" db="EMBL/GenBank/DDBJ databases">
        <title>Genomic Encyclopedia of Archaeal and Bacterial Type Strains, Phase II (KMG-II): from individual species to whole genera.</title>
        <authorList>
            <person name="Goeker M."/>
        </authorList>
    </citation>
    <scope>NUCLEOTIDE SEQUENCE [LARGE SCALE GENOMIC DNA]</scope>
    <source>
        <strain evidence="2 3">ATCC BAA-1881</strain>
    </source>
</reference>
<dbReference type="PANTHER" id="PTHR11261:SF3">
    <property type="entry name" value="RETINOL-BINDING PROTEIN 3"/>
    <property type="match status" value="1"/>
</dbReference>
<dbReference type="GO" id="GO:0006508">
    <property type="term" value="P:proteolysis"/>
    <property type="evidence" value="ECO:0007669"/>
    <property type="project" value="InterPro"/>
</dbReference>
<dbReference type="SUPFAM" id="SSF52096">
    <property type="entry name" value="ClpP/crotonase"/>
    <property type="match status" value="1"/>
</dbReference>
<dbReference type="RefSeq" id="WP_170142696.1">
    <property type="nucleotide sequence ID" value="NZ_BIFX01000003.1"/>
</dbReference>
<gene>
    <name evidence="2" type="ORF">EI42_03416</name>
</gene>
<evidence type="ECO:0000313" key="3">
    <source>
        <dbReference type="Proteomes" id="UP000248806"/>
    </source>
</evidence>
<dbReference type="SMART" id="SM00245">
    <property type="entry name" value="TSPc"/>
    <property type="match status" value="1"/>
</dbReference>
<dbReference type="CDD" id="cd07563">
    <property type="entry name" value="Peptidase_S41_IRBP"/>
    <property type="match status" value="1"/>
</dbReference>
<dbReference type="GO" id="GO:0008236">
    <property type="term" value="F:serine-type peptidase activity"/>
    <property type="evidence" value="ECO:0007669"/>
    <property type="project" value="InterPro"/>
</dbReference>
<dbReference type="Proteomes" id="UP000248806">
    <property type="component" value="Unassembled WGS sequence"/>
</dbReference>
<keyword evidence="3" id="KW-1185">Reference proteome</keyword>
<organism evidence="2 3">
    <name type="scientific">Thermosporothrix hazakensis</name>
    <dbReference type="NCBI Taxonomy" id="644383"/>
    <lineage>
        <taxon>Bacteria</taxon>
        <taxon>Bacillati</taxon>
        <taxon>Chloroflexota</taxon>
        <taxon>Ktedonobacteria</taxon>
        <taxon>Ktedonobacterales</taxon>
        <taxon>Thermosporotrichaceae</taxon>
        <taxon>Thermosporothrix</taxon>
    </lineage>
</organism>
<comment type="caution">
    <text evidence="2">The sequence shown here is derived from an EMBL/GenBank/DDBJ whole genome shotgun (WGS) entry which is preliminary data.</text>
</comment>
<dbReference type="Gene3D" id="3.30.750.44">
    <property type="match status" value="1"/>
</dbReference>
<evidence type="ECO:0000313" key="2">
    <source>
        <dbReference type="EMBL" id="PZW28038.1"/>
    </source>
</evidence>
<dbReference type="EMBL" id="QKUF01000011">
    <property type="protein sequence ID" value="PZW28038.1"/>
    <property type="molecule type" value="Genomic_DNA"/>
</dbReference>
<dbReference type="Pfam" id="PF03572">
    <property type="entry name" value="Peptidase_S41"/>
    <property type="match status" value="1"/>
</dbReference>
<dbReference type="PANTHER" id="PTHR11261">
    <property type="entry name" value="INTERPHOTORECEPTOR RETINOID-BINDING PROTEIN"/>
    <property type="match status" value="1"/>
</dbReference>
<dbReference type="InterPro" id="IPR005151">
    <property type="entry name" value="Tail-specific_protease"/>
</dbReference>
<dbReference type="InterPro" id="IPR029045">
    <property type="entry name" value="ClpP/crotonase-like_dom_sf"/>
</dbReference>
<dbReference type="Gene3D" id="3.90.226.10">
    <property type="entry name" value="2-enoyl-CoA Hydratase, Chain A, domain 1"/>
    <property type="match status" value="1"/>
</dbReference>
<evidence type="ECO:0000259" key="1">
    <source>
        <dbReference type="SMART" id="SM00245"/>
    </source>
</evidence>
<feature type="domain" description="Tail specific protease" evidence="1">
    <location>
        <begin position="94"/>
        <end position="293"/>
    </location>
</feature>
<protein>
    <submittedName>
        <fullName evidence="2">Peptidase S41-like protein</fullName>
    </submittedName>
</protein>
<dbReference type="Pfam" id="PF11918">
    <property type="entry name" value="Peptidase_S41_N"/>
    <property type="match status" value="1"/>
</dbReference>
<accession>A0A326U4R0</accession>
<name>A0A326U4R0_THEHA</name>